<dbReference type="RefSeq" id="WP_085887029.1">
    <property type="nucleotide sequence ID" value="NZ_FWFN01000002.1"/>
</dbReference>
<dbReference type="InterPro" id="IPR035709">
    <property type="entry name" value="YoaB-like"/>
</dbReference>
<reference evidence="1 2" key="1">
    <citation type="submission" date="2017-03" db="EMBL/GenBank/DDBJ databases">
        <authorList>
            <person name="Afonso C.L."/>
            <person name="Miller P.J."/>
            <person name="Scott M.A."/>
            <person name="Spackman E."/>
            <person name="Goraichik I."/>
            <person name="Dimitrov K.M."/>
            <person name="Suarez D.L."/>
            <person name="Swayne D.E."/>
        </authorList>
    </citation>
    <scope>NUCLEOTIDE SEQUENCE [LARGE SCALE GENOMIC DNA]</scope>
    <source>
        <strain evidence="1 2">CECT 7751</strain>
    </source>
</reference>
<gene>
    <name evidence="1" type="primary">yabJ_1</name>
    <name evidence="1" type="ORF">PSM7751_01137</name>
</gene>
<evidence type="ECO:0000313" key="1">
    <source>
        <dbReference type="EMBL" id="SLN28699.1"/>
    </source>
</evidence>
<sequence>MIQRHNPRPHLHGASVHNGVIYCSGHAATNLDLDMKGQTEEICAKLDTLLAELGSDKSKILQARVYLSDMTAKAQMNEAWMEWIDAADMPSRAAIGGCDLGDPKRLVEIVVTAAVG</sequence>
<dbReference type="CDD" id="cd06150">
    <property type="entry name" value="YjgF_YER057c_UK114_like_2"/>
    <property type="match status" value="1"/>
</dbReference>
<dbReference type="EC" id="3.5.4.-" evidence="1"/>
<proteinExistence type="predicted"/>
<keyword evidence="2" id="KW-1185">Reference proteome</keyword>
<organism evidence="1 2">
    <name type="scientific">Pseudooceanicola marinus</name>
    <dbReference type="NCBI Taxonomy" id="396013"/>
    <lineage>
        <taxon>Bacteria</taxon>
        <taxon>Pseudomonadati</taxon>
        <taxon>Pseudomonadota</taxon>
        <taxon>Alphaproteobacteria</taxon>
        <taxon>Rhodobacterales</taxon>
        <taxon>Paracoccaceae</taxon>
        <taxon>Pseudooceanicola</taxon>
    </lineage>
</organism>
<name>A0A1X6YT82_9RHOB</name>
<dbReference type="OrthoDB" id="9803101at2"/>
<dbReference type="PANTHER" id="PTHR47328:SF1">
    <property type="entry name" value="RUTC FAMILY PROTEIN YOAB"/>
    <property type="match status" value="1"/>
</dbReference>
<dbReference type="GO" id="GO:0016787">
    <property type="term" value="F:hydrolase activity"/>
    <property type="evidence" value="ECO:0007669"/>
    <property type="project" value="UniProtKB-KW"/>
</dbReference>
<dbReference type="EMBL" id="FWFN01000002">
    <property type="protein sequence ID" value="SLN28699.1"/>
    <property type="molecule type" value="Genomic_DNA"/>
</dbReference>
<dbReference type="Gene3D" id="3.30.1330.40">
    <property type="entry name" value="RutC-like"/>
    <property type="match status" value="1"/>
</dbReference>
<dbReference type="InterPro" id="IPR006175">
    <property type="entry name" value="YjgF/YER057c/UK114"/>
</dbReference>
<accession>A0A1X6YT82</accession>
<dbReference type="Proteomes" id="UP000193963">
    <property type="component" value="Unassembled WGS sequence"/>
</dbReference>
<dbReference type="SUPFAM" id="SSF55298">
    <property type="entry name" value="YjgF-like"/>
    <property type="match status" value="1"/>
</dbReference>
<evidence type="ECO:0000313" key="2">
    <source>
        <dbReference type="Proteomes" id="UP000193963"/>
    </source>
</evidence>
<dbReference type="InterPro" id="IPR035959">
    <property type="entry name" value="RutC-like_sf"/>
</dbReference>
<dbReference type="AlphaFoldDB" id="A0A1X6YT82"/>
<dbReference type="PANTHER" id="PTHR47328">
    <property type="match status" value="1"/>
</dbReference>
<dbReference type="Pfam" id="PF01042">
    <property type="entry name" value="Ribonuc_L-PSP"/>
    <property type="match status" value="1"/>
</dbReference>
<protein>
    <submittedName>
        <fullName evidence="1">Enamine/imine deaminase</fullName>
        <ecNumber evidence="1">3.5.4.-</ecNumber>
    </submittedName>
</protein>
<keyword evidence="1" id="KW-0378">Hydrolase</keyword>